<dbReference type="PROSITE" id="PS01094">
    <property type="entry name" value="UPF0076"/>
    <property type="match status" value="1"/>
</dbReference>
<evidence type="ECO:0000256" key="1">
    <source>
        <dbReference type="ARBA" id="ARBA00010552"/>
    </source>
</evidence>
<dbReference type="Proteomes" id="UP000243535">
    <property type="component" value="Unassembled WGS sequence"/>
</dbReference>
<sequence length="115" mass="12436">MTVYRHKPGPRLAEASVVNGLIFLAGQVPENPEADAKEQTENVLAQIDALLAELGSDKSRVVDATIFLASLDDYDAMNAAWDAWVVPGQVPARATVEARLANPAWRVEIKLVAAR</sequence>
<proteinExistence type="inferred from homology"/>
<dbReference type="SUPFAM" id="SSF55298">
    <property type="entry name" value="YjgF-like"/>
    <property type="match status" value="1"/>
</dbReference>
<protein>
    <submittedName>
        <fullName evidence="2">Enamine deaminase RidA, house cleaning of reactive enamine intermediates, YjgF/YER057c/UK114 family</fullName>
    </submittedName>
</protein>
<dbReference type="CDD" id="cd06150">
    <property type="entry name" value="YjgF_YER057c_UK114_like_2"/>
    <property type="match status" value="1"/>
</dbReference>
<gene>
    <name evidence="2" type="ORF">Ga0061063_2469</name>
</gene>
<dbReference type="PANTHER" id="PTHR47328:SF1">
    <property type="entry name" value="RUTC FAMILY PROTEIN YOAB"/>
    <property type="match status" value="1"/>
</dbReference>
<dbReference type="Pfam" id="PF01042">
    <property type="entry name" value="Ribonuc_L-PSP"/>
    <property type="match status" value="1"/>
</dbReference>
<dbReference type="InterPro" id="IPR035709">
    <property type="entry name" value="YoaB-like"/>
</dbReference>
<dbReference type="OrthoDB" id="6899345at2"/>
<organism evidence="2 3">
    <name type="scientific">Gulbenkiania indica</name>
    <dbReference type="NCBI Taxonomy" id="375574"/>
    <lineage>
        <taxon>Bacteria</taxon>
        <taxon>Pseudomonadati</taxon>
        <taxon>Pseudomonadota</taxon>
        <taxon>Betaproteobacteria</taxon>
        <taxon>Neisseriales</taxon>
        <taxon>Chromobacteriaceae</taxon>
        <taxon>Gulbenkiania</taxon>
    </lineage>
</organism>
<dbReference type="Gene3D" id="3.30.1330.40">
    <property type="entry name" value="RutC-like"/>
    <property type="match status" value="1"/>
</dbReference>
<dbReference type="InterPro" id="IPR006175">
    <property type="entry name" value="YjgF/YER057c/UK114"/>
</dbReference>
<comment type="similarity">
    <text evidence="1">Belongs to the RutC family.</text>
</comment>
<dbReference type="InterPro" id="IPR019897">
    <property type="entry name" value="RidA_CS"/>
</dbReference>
<name>A0A0K6H4P2_9NEIS</name>
<accession>A0A0K6H4P2</accession>
<dbReference type="EMBL" id="CYHA01000006">
    <property type="protein sequence ID" value="CUA85690.1"/>
    <property type="molecule type" value="Genomic_DNA"/>
</dbReference>
<reference evidence="3" key="1">
    <citation type="submission" date="2015-08" db="EMBL/GenBank/DDBJ databases">
        <authorList>
            <person name="Varghese N."/>
        </authorList>
    </citation>
    <scope>NUCLEOTIDE SEQUENCE [LARGE SCALE GENOMIC DNA]</scope>
    <source>
        <strain evidence="3">DSM 17901</strain>
    </source>
</reference>
<dbReference type="AlphaFoldDB" id="A0A0K6H4P2"/>
<dbReference type="PANTHER" id="PTHR47328">
    <property type="match status" value="1"/>
</dbReference>
<evidence type="ECO:0000313" key="3">
    <source>
        <dbReference type="Proteomes" id="UP000243535"/>
    </source>
</evidence>
<keyword evidence="3" id="KW-1185">Reference proteome</keyword>
<dbReference type="InterPro" id="IPR035959">
    <property type="entry name" value="RutC-like_sf"/>
</dbReference>
<dbReference type="STRING" id="375574.GCA_001418035_02249"/>
<evidence type="ECO:0000313" key="2">
    <source>
        <dbReference type="EMBL" id="CUA85690.1"/>
    </source>
</evidence>
<dbReference type="RefSeq" id="WP_055434297.1">
    <property type="nucleotide sequence ID" value="NZ_CYHA01000006.1"/>
</dbReference>